<dbReference type="EMBL" id="JAVHJO010000003">
    <property type="protein sequence ID" value="KAK6541575.1"/>
    <property type="molecule type" value="Genomic_DNA"/>
</dbReference>
<dbReference type="Gene3D" id="3.40.50.800">
    <property type="entry name" value="Anticodon-binding domain"/>
    <property type="match status" value="1"/>
</dbReference>
<keyword evidence="17" id="KW-1185">Reference proteome</keyword>
<dbReference type="Proteomes" id="UP001365542">
    <property type="component" value="Unassembled WGS sequence"/>
</dbReference>
<dbReference type="GO" id="GO:0000077">
    <property type="term" value="P:DNA damage checkpoint signaling"/>
    <property type="evidence" value="ECO:0007669"/>
    <property type="project" value="InterPro"/>
</dbReference>
<name>A0AAV9XIF6_9PEZI</name>
<dbReference type="PROSITE" id="PS00107">
    <property type="entry name" value="PROTEIN_KINASE_ATP"/>
    <property type="match status" value="1"/>
</dbReference>
<dbReference type="InterPro" id="IPR024435">
    <property type="entry name" value="HisRS-related_dom"/>
</dbReference>
<dbReference type="InterPro" id="IPR050339">
    <property type="entry name" value="CC_SR_Kinase"/>
</dbReference>
<dbReference type="SUPFAM" id="SSF56112">
    <property type="entry name" value="Protein kinase-like (PK-like)"/>
    <property type="match status" value="2"/>
</dbReference>
<dbReference type="GO" id="GO:0009893">
    <property type="term" value="P:positive regulation of metabolic process"/>
    <property type="evidence" value="ECO:0007669"/>
    <property type="project" value="UniProtKB-ARBA"/>
</dbReference>
<dbReference type="FunFam" id="3.10.110.10:FF:000050">
    <property type="entry name" value="eIF-2-alpha kinase GCN2"/>
    <property type="match status" value="1"/>
</dbReference>
<feature type="compositionally biased region" description="Basic and acidic residues" evidence="13">
    <location>
        <begin position="182"/>
        <end position="209"/>
    </location>
</feature>
<dbReference type="PANTHER" id="PTHR11042:SF136">
    <property type="entry name" value="EIF-2-ALPHA KINASE GCN2"/>
    <property type="match status" value="1"/>
</dbReference>
<dbReference type="InterPro" id="IPR017441">
    <property type="entry name" value="Protein_kinase_ATP_BS"/>
</dbReference>
<evidence type="ECO:0000256" key="3">
    <source>
        <dbReference type="ARBA" id="ARBA00022679"/>
    </source>
</evidence>
<dbReference type="InterPro" id="IPR045864">
    <property type="entry name" value="aa-tRNA-synth_II/BPL/LPL"/>
</dbReference>
<dbReference type="GO" id="GO:0005524">
    <property type="term" value="F:ATP binding"/>
    <property type="evidence" value="ECO:0007669"/>
    <property type="project" value="UniProtKB-UniRule"/>
</dbReference>
<feature type="region of interest" description="Disordered" evidence="13">
    <location>
        <begin position="910"/>
        <end position="929"/>
    </location>
</feature>
<evidence type="ECO:0000256" key="9">
    <source>
        <dbReference type="ARBA" id="ARBA00048679"/>
    </source>
</evidence>
<dbReference type="InterPro" id="IPR036621">
    <property type="entry name" value="Anticodon-bd_dom_sf"/>
</dbReference>
<dbReference type="Pfam" id="PF05773">
    <property type="entry name" value="RWD"/>
    <property type="match status" value="1"/>
</dbReference>
<feature type="domain" description="RWD" evidence="15">
    <location>
        <begin position="48"/>
        <end position="157"/>
    </location>
</feature>
<keyword evidence="2" id="KW-0723">Serine/threonine-protein kinase</keyword>
<organism evidence="16 17">
    <name type="scientific">Orbilia ellipsospora</name>
    <dbReference type="NCBI Taxonomy" id="2528407"/>
    <lineage>
        <taxon>Eukaryota</taxon>
        <taxon>Fungi</taxon>
        <taxon>Dikarya</taxon>
        <taxon>Ascomycota</taxon>
        <taxon>Pezizomycotina</taxon>
        <taxon>Orbiliomycetes</taxon>
        <taxon>Orbiliales</taxon>
        <taxon>Orbiliaceae</taxon>
        <taxon>Orbilia</taxon>
    </lineage>
</organism>
<comment type="similarity">
    <text evidence="7">Belongs to the protein kinase superfamily. Ser/Thr protein kinase family. GCN2 subfamily.</text>
</comment>
<dbReference type="PROSITE" id="PS50908">
    <property type="entry name" value="RWD"/>
    <property type="match status" value="1"/>
</dbReference>
<keyword evidence="6 11" id="KW-0067">ATP-binding</keyword>
<dbReference type="Pfam" id="PF12745">
    <property type="entry name" value="HGTP_anticodon2"/>
    <property type="match status" value="1"/>
</dbReference>
<dbReference type="SUPFAM" id="SSF55681">
    <property type="entry name" value="Class II aaRS and biotin synthetases"/>
    <property type="match status" value="1"/>
</dbReference>
<dbReference type="GO" id="GO:0004694">
    <property type="term" value="F:eukaryotic translation initiation factor 2alpha kinase activity"/>
    <property type="evidence" value="ECO:0007669"/>
    <property type="project" value="InterPro"/>
</dbReference>
<evidence type="ECO:0000259" key="15">
    <source>
        <dbReference type="PROSITE" id="PS50908"/>
    </source>
</evidence>
<keyword evidence="3" id="KW-0808">Transferase</keyword>
<protein>
    <recommendedName>
        <fullName evidence="1">non-specific serine/threonine protein kinase</fullName>
        <ecNumber evidence="1">2.7.11.1</ecNumber>
    </recommendedName>
</protein>
<reference evidence="16 17" key="1">
    <citation type="submission" date="2019-10" db="EMBL/GenBank/DDBJ databases">
        <authorList>
            <person name="Palmer J.M."/>
        </authorList>
    </citation>
    <scope>NUCLEOTIDE SEQUENCE [LARGE SCALE GENOMIC DNA]</scope>
    <source>
        <strain evidence="16 17">TWF694</strain>
    </source>
</reference>
<feature type="compositionally biased region" description="Polar residues" evidence="13">
    <location>
        <begin position="11"/>
        <end position="27"/>
    </location>
</feature>
<dbReference type="PANTHER" id="PTHR11042">
    <property type="entry name" value="EUKARYOTIC TRANSLATION INITIATION FACTOR 2-ALPHA KINASE EIF2-ALPHA KINASE -RELATED"/>
    <property type="match status" value="1"/>
</dbReference>
<evidence type="ECO:0000256" key="8">
    <source>
        <dbReference type="ARBA" id="ARBA00047899"/>
    </source>
</evidence>
<dbReference type="Gene3D" id="3.30.930.10">
    <property type="entry name" value="Bira Bifunctional Protein, Domain 2"/>
    <property type="match status" value="1"/>
</dbReference>
<dbReference type="Pfam" id="PF13393">
    <property type="entry name" value="tRNA-synt_His"/>
    <property type="match status" value="1"/>
</dbReference>
<dbReference type="SMART" id="SM00591">
    <property type="entry name" value="RWD"/>
    <property type="match status" value="1"/>
</dbReference>
<dbReference type="Gene3D" id="3.30.200.20">
    <property type="entry name" value="Phosphorylase Kinase, domain 1"/>
    <property type="match status" value="1"/>
</dbReference>
<dbReference type="CDD" id="cd23823">
    <property type="entry name" value="RWD_GCN2"/>
    <property type="match status" value="1"/>
</dbReference>
<evidence type="ECO:0000256" key="13">
    <source>
        <dbReference type="SAM" id="MobiDB-lite"/>
    </source>
</evidence>
<keyword evidence="4 11" id="KW-0547">Nucleotide-binding</keyword>
<comment type="catalytic activity">
    <reaction evidence="9">
        <text>L-seryl-[protein] + ATP = O-phospho-L-seryl-[protein] + ADP + H(+)</text>
        <dbReference type="Rhea" id="RHEA:17989"/>
        <dbReference type="Rhea" id="RHEA-COMP:9863"/>
        <dbReference type="Rhea" id="RHEA-COMP:11604"/>
        <dbReference type="ChEBI" id="CHEBI:15378"/>
        <dbReference type="ChEBI" id="CHEBI:29999"/>
        <dbReference type="ChEBI" id="CHEBI:30616"/>
        <dbReference type="ChEBI" id="CHEBI:83421"/>
        <dbReference type="ChEBI" id="CHEBI:456216"/>
        <dbReference type="EC" id="2.7.11.1"/>
    </reaction>
</comment>
<evidence type="ECO:0000259" key="14">
    <source>
        <dbReference type="PROSITE" id="PS50011"/>
    </source>
</evidence>
<dbReference type="InterPro" id="IPR000719">
    <property type="entry name" value="Prot_kinase_dom"/>
</dbReference>
<evidence type="ECO:0000256" key="5">
    <source>
        <dbReference type="ARBA" id="ARBA00022777"/>
    </source>
</evidence>
<dbReference type="SUPFAM" id="SSF52954">
    <property type="entry name" value="Class II aaRS ABD-related"/>
    <property type="match status" value="1"/>
</dbReference>
<dbReference type="InterPro" id="IPR016135">
    <property type="entry name" value="UBQ-conjugating_enzyme/RWD"/>
</dbReference>
<comment type="caution">
    <text evidence="16">The sequence shown here is derived from an EMBL/GenBank/DDBJ whole genome shotgun (WGS) entry which is preliminary data.</text>
</comment>
<proteinExistence type="inferred from homology"/>
<feature type="binding site" evidence="11">
    <location>
        <begin position="599"/>
        <end position="607"/>
    </location>
    <ligand>
        <name>ATP</name>
        <dbReference type="ChEBI" id="CHEBI:30616"/>
    </ligand>
</feature>
<dbReference type="InterPro" id="IPR041715">
    <property type="entry name" value="HisRS-like_core"/>
</dbReference>
<evidence type="ECO:0000256" key="4">
    <source>
        <dbReference type="ARBA" id="ARBA00022741"/>
    </source>
</evidence>
<dbReference type="PROSITE" id="PS00108">
    <property type="entry name" value="PROTEIN_KINASE_ST"/>
    <property type="match status" value="1"/>
</dbReference>
<feature type="region of interest" description="Disordered" evidence="13">
    <location>
        <begin position="664"/>
        <end position="690"/>
    </location>
</feature>
<evidence type="ECO:0000256" key="6">
    <source>
        <dbReference type="ARBA" id="ARBA00022840"/>
    </source>
</evidence>
<dbReference type="InterPro" id="IPR008271">
    <property type="entry name" value="Ser/Thr_kinase_AS"/>
</dbReference>
<evidence type="ECO:0000313" key="17">
    <source>
        <dbReference type="Proteomes" id="UP001365542"/>
    </source>
</evidence>
<evidence type="ECO:0000256" key="2">
    <source>
        <dbReference type="ARBA" id="ARBA00022527"/>
    </source>
</evidence>
<dbReference type="GO" id="GO:0005737">
    <property type="term" value="C:cytoplasm"/>
    <property type="evidence" value="ECO:0007669"/>
    <property type="project" value="TreeGrafter"/>
</dbReference>
<feature type="compositionally biased region" description="Basic residues" evidence="13">
    <location>
        <begin position="1"/>
        <end position="10"/>
    </location>
</feature>
<dbReference type="InterPro" id="IPR006575">
    <property type="entry name" value="RWD_dom"/>
</dbReference>
<keyword evidence="5" id="KW-0418">Kinase</keyword>
<dbReference type="EC" id="2.7.11.1" evidence="1"/>
<feature type="region of interest" description="Disordered" evidence="13">
    <location>
        <begin position="182"/>
        <end position="221"/>
    </location>
</feature>
<dbReference type="InterPro" id="IPR011009">
    <property type="entry name" value="Kinase-like_dom_sf"/>
</dbReference>
<dbReference type="Gene3D" id="3.10.110.10">
    <property type="entry name" value="Ubiquitin Conjugating Enzyme"/>
    <property type="match status" value="1"/>
</dbReference>
<dbReference type="PIRSF" id="PIRSF000660">
    <property type="entry name" value="Ser/Thr_PK_GCN2"/>
    <property type="match status" value="1"/>
</dbReference>
<evidence type="ECO:0000256" key="12">
    <source>
        <dbReference type="PROSITE-ProRule" id="PRU10141"/>
    </source>
</evidence>
<evidence type="ECO:0000256" key="1">
    <source>
        <dbReference type="ARBA" id="ARBA00012513"/>
    </source>
</evidence>
<dbReference type="Gene3D" id="1.10.510.10">
    <property type="entry name" value="Transferase(Phosphotransferase) domain 1"/>
    <property type="match status" value="2"/>
</dbReference>
<evidence type="ECO:0000313" key="16">
    <source>
        <dbReference type="EMBL" id="KAK6541575.1"/>
    </source>
</evidence>
<feature type="binding site" evidence="12">
    <location>
        <position position="623"/>
    </location>
    <ligand>
        <name>ATP</name>
        <dbReference type="ChEBI" id="CHEBI:30616"/>
    </ligand>
</feature>
<gene>
    <name evidence="16" type="ORF">TWF694_007378</name>
</gene>
<accession>A0AAV9XIF6</accession>
<feature type="region of interest" description="Disordered" evidence="13">
    <location>
        <begin position="1"/>
        <end position="41"/>
    </location>
</feature>
<feature type="binding site" evidence="11">
    <location>
        <position position="622"/>
    </location>
    <ligand>
        <name>ATP</name>
        <dbReference type="ChEBI" id="CHEBI:30616"/>
    </ligand>
</feature>
<feature type="region of interest" description="Disordered" evidence="13">
    <location>
        <begin position="716"/>
        <end position="810"/>
    </location>
</feature>
<feature type="domain" description="Protein kinase" evidence="14">
    <location>
        <begin position="593"/>
        <end position="1034"/>
    </location>
</feature>
<feature type="domain" description="Protein kinase" evidence="14">
    <location>
        <begin position="253"/>
        <end position="548"/>
    </location>
</feature>
<dbReference type="InterPro" id="IPR016255">
    <property type="entry name" value="Gcn2"/>
</dbReference>
<evidence type="ECO:0000256" key="11">
    <source>
        <dbReference type="PIRSR" id="PIRSR000660-2"/>
    </source>
</evidence>
<comment type="catalytic activity">
    <reaction evidence="8">
        <text>L-threonyl-[protein] + ATP = O-phospho-L-threonyl-[protein] + ADP + H(+)</text>
        <dbReference type="Rhea" id="RHEA:46608"/>
        <dbReference type="Rhea" id="RHEA-COMP:11060"/>
        <dbReference type="Rhea" id="RHEA-COMP:11605"/>
        <dbReference type="ChEBI" id="CHEBI:15378"/>
        <dbReference type="ChEBI" id="CHEBI:30013"/>
        <dbReference type="ChEBI" id="CHEBI:30616"/>
        <dbReference type="ChEBI" id="CHEBI:61977"/>
        <dbReference type="ChEBI" id="CHEBI:456216"/>
        <dbReference type="EC" id="2.7.11.1"/>
    </reaction>
</comment>
<feature type="active site" description="Proton acceptor" evidence="10">
    <location>
        <position position="880"/>
    </location>
</feature>
<dbReference type="CDD" id="cd14012">
    <property type="entry name" value="PK_eIF2AK_GCN2_rpt1"/>
    <property type="match status" value="1"/>
</dbReference>
<evidence type="ECO:0000256" key="10">
    <source>
        <dbReference type="PIRSR" id="PIRSR000660-1"/>
    </source>
</evidence>
<dbReference type="GO" id="GO:0005634">
    <property type="term" value="C:nucleus"/>
    <property type="evidence" value="ECO:0007669"/>
    <property type="project" value="TreeGrafter"/>
</dbReference>
<dbReference type="SUPFAM" id="SSF54495">
    <property type="entry name" value="UBC-like"/>
    <property type="match status" value="1"/>
</dbReference>
<dbReference type="PROSITE" id="PS50011">
    <property type="entry name" value="PROTEIN_KINASE_DOM"/>
    <property type="match status" value="2"/>
</dbReference>
<evidence type="ECO:0000256" key="7">
    <source>
        <dbReference type="ARBA" id="ARBA00037982"/>
    </source>
</evidence>
<dbReference type="SMART" id="SM00220">
    <property type="entry name" value="S_TKc"/>
    <property type="match status" value="2"/>
</dbReference>
<sequence>MAPKNQKKNNAKGNVQNQGTKTANNATAAVDPPGPAGGVTDYEDIQRDEVESIQAIYANEFEHVEKAAGAWTAKTVHSFKLHLKAESDSEIGVTLNVEFPSVYPKVPPTIELTNALGLRPEHKKAIKVVIDKAAASCMGTEMMSVIIEEVLEYLNERGNAKDADAQKPALFEERALKEETERKRLAEEEAKAEKERKEEAERQAEAERQRTKRAFNQAQQKRRLELQSSQILDDDLETEVTDNHCRIFSERLIVKDETGKPGKFRKVGGMVLLQKNRATSLYTVRPIFDVAQDFDVALALKEVEWTNPRPSSTEGTQLLTKLENDLAKLIPSEENQRHHSIVEVFALNITELPIDRFSEVEQRRFRIDILMEFANKGSLEDLLESVGRLSISIVRTYVLQLLDGLRDLHQAGIVHRKIHPRNVLLFRPSVGGNTIAKFADPGISYRLHALQNYEDGVEDLLQSERNFWTAPELTTSSVPTKKTDVWDLGVLIMQMLYGLDIHYKHISPQIALNRERIPTALKAFLSKMFIKDQNKRLSAFDLVPMEFLRQGDDLYDDELTDSETVPTAMSPMRRRRGSGGAPAAPLGRYAQEWDEIQRLGRGGFGEVVKARNKFDGHFYAIKKVLETSSNTLDLVLKEVLLLSQLNHPNVVRYYSTWMEQSDRSGFKGVESSEEGYSMDDTGTSTLEEGPRSHLDYISLRDVGGIEFGYSSDGSDYRNKAVFDSDSDDDTSEGSNHFDSESDGNEEQLEKKTRTNGGGAKNGQTHFFSNSDDESEPENTGHTNNGIEIRETDRMQTGNKPDEVESGDEDSSLGLAKMRSSEQRQQAPMILYIQMEYCDKQTLRDAIDKDLFMRPDDYWQFLRQILDGLDYIHKKGIIHRDLKPENVFLSQTNMPRIGDFGLAASVGYHRPKSSPANAQPSTHKAEDGNESVLTTQIGTRLYMAPEVLQAKGHYTTKVDMYSLGIIFFEMCSKPAGTSFELQEYITGLKSEEIKIPSCLNPEDKVDECNIIRKLLHRKPSERPDAAELLTNHSIPLRINDDNFNKVIDSLDDPSTKETRKAVILRKLFSEAHKPSNDPFFDNRPGKSGTAVEQLVVDMHVKDQLLEVFKRHGAVEVTKNFLVPDSQYYQEKDASRLMNERGDLVQLRYDQVLPHARLLAIQEQNFPKSYSFGIVFRENAHGFGQPSTHGEVVFDIISKSSRDFDLKEAETIKVVDEIIDSFAFFQGAKMGFNINHSDVLKLILDFCGIEQAERKALLKELSKLWTTDQKWDSIIRDLRTAKVNISVASIAELRRFDWREQDFEKGYKRLKSITSSCKTFPLCSKAFEHLRTVFDYLKKFGVKRKAYFTPLSIYNDQYYQGGLVFSCSSDGVSNRQVLASGGRYDDLIRSSRPISTPGDIGKIHAVGFKLSFDSLSRAILKHHSRTLGNKAKKKKIQGVDDDPVMSTRRCDVIINASSTEDLKSYGVRIASSLWASNIRAELDDDISMGTAKSYTDQQYGWQIIIKSNIATQQIVKVRNLKTGEETDQLITSLIHHILAEVGDVTRKETNEALKGRRLSSTQDLLPSMRHKGGAVASTSVAGHGHGHSYTHSYADEGDTFVIWPSEKKGAKKPNRPAVMDNARRKVSEFLGGNIGVPIIAIDVHGDVLEAIRLSQLQGADGWKKVMQTASNGQDKQYLQDIQQQILRSAQRGFKRNLSASTAMGGSCCYIYSYRTDSCIFYYLS</sequence>
<dbReference type="Pfam" id="PF00069">
    <property type="entry name" value="Pkinase"/>
    <property type="match status" value="3"/>
</dbReference>